<dbReference type="EMBL" id="JBHSBC010000023">
    <property type="protein sequence ID" value="MFC3983128.1"/>
    <property type="molecule type" value="Genomic_DNA"/>
</dbReference>
<accession>A0ABV8F389</accession>
<evidence type="ECO:0000313" key="1">
    <source>
        <dbReference type="EMBL" id="MFC3983128.1"/>
    </source>
</evidence>
<protein>
    <recommendedName>
        <fullName evidence="3">EVE domain-containing protein</fullName>
    </recommendedName>
</protein>
<evidence type="ECO:0008006" key="3">
    <source>
        <dbReference type="Google" id="ProtNLM"/>
    </source>
</evidence>
<proteinExistence type="predicted"/>
<evidence type="ECO:0000313" key="2">
    <source>
        <dbReference type="Proteomes" id="UP001595698"/>
    </source>
</evidence>
<name>A0ABV8F389_9ACTN</name>
<comment type="caution">
    <text evidence="1">The sequence shown here is derived from an EMBL/GenBank/DDBJ whole genome shotgun (WGS) entry which is preliminary data.</text>
</comment>
<gene>
    <name evidence="1" type="ORF">ACFOYY_23550</name>
</gene>
<dbReference type="Proteomes" id="UP001595698">
    <property type="component" value="Unassembled WGS sequence"/>
</dbReference>
<organism evidence="1 2">
    <name type="scientific">Streptosporangium jomthongense</name>
    <dbReference type="NCBI Taxonomy" id="1193683"/>
    <lineage>
        <taxon>Bacteria</taxon>
        <taxon>Bacillati</taxon>
        <taxon>Actinomycetota</taxon>
        <taxon>Actinomycetes</taxon>
        <taxon>Streptosporangiales</taxon>
        <taxon>Streptosporangiaceae</taxon>
        <taxon>Streptosporangium</taxon>
    </lineage>
</organism>
<reference evidence="2" key="1">
    <citation type="journal article" date="2019" name="Int. J. Syst. Evol. Microbiol.">
        <title>The Global Catalogue of Microorganisms (GCM) 10K type strain sequencing project: providing services to taxonomists for standard genome sequencing and annotation.</title>
        <authorList>
            <consortium name="The Broad Institute Genomics Platform"/>
            <consortium name="The Broad Institute Genome Sequencing Center for Infectious Disease"/>
            <person name="Wu L."/>
            <person name="Ma J."/>
        </authorList>
    </citation>
    <scope>NUCLEOTIDE SEQUENCE [LARGE SCALE GENOMIC DNA]</scope>
    <source>
        <strain evidence="2">TBRC 7912</strain>
    </source>
</reference>
<dbReference type="RefSeq" id="WP_386192049.1">
    <property type="nucleotide sequence ID" value="NZ_JBHSBC010000023.1"/>
</dbReference>
<sequence>MTAWIPRQVPEFSDRTCDSVQAAHPGWLVFHSSATGLWSAYRSVLFGRPYAGDVLLVRAGSAEELDRKLSAQAPPAVPPSIQAVAVARAIQIRAARVSRTVQAVCPGQAVAPGRATALRRLLRSP</sequence>
<keyword evidence="2" id="KW-1185">Reference proteome</keyword>